<gene>
    <name evidence="2" type="ORF">SLEP1_g59058</name>
</gene>
<organism evidence="2 3">
    <name type="scientific">Rubroshorea leprosula</name>
    <dbReference type="NCBI Taxonomy" id="152421"/>
    <lineage>
        <taxon>Eukaryota</taxon>
        <taxon>Viridiplantae</taxon>
        <taxon>Streptophyta</taxon>
        <taxon>Embryophyta</taxon>
        <taxon>Tracheophyta</taxon>
        <taxon>Spermatophyta</taxon>
        <taxon>Magnoliopsida</taxon>
        <taxon>eudicotyledons</taxon>
        <taxon>Gunneridae</taxon>
        <taxon>Pentapetalae</taxon>
        <taxon>rosids</taxon>
        <taxon>malvids</taxon>
        <taxon>Malvales</taxon>
        <taxon>Dipterocarpaceae</taxon>
        <taxon>Rubroshorea</taxon>
    </lineage>
</organism>
<feature type="region of interest" description="Disordered" evidence="1">
    <location>
        <begin position="72"/>
        <end position="92"/>
    </location>
</feature>
<protein>
    <submittedName>
        <fullName evidence="2">Uncharacterized protein</fullName>
    </submittedName>
</protein>
<proteinExistence type="predicted"/>
<evidence type="ECO:0000313" key="3">
    <source>
        <dbReference type="Proteomes" id="UP001054252"/>
    </source>
</evidence>
<evidence type="ECO:0000256" key="1">
    <source>
        <dbReference type="SAM" id="MobiDB-lite"/>
    </source>
</evidence>
<evidence type="ECO:0000313" key="2">
    <source>
        <dbReference type="EMBL" id="GKV52482.1"/>
    </source>
</evidence>
<dbReference type="Proteomes" id="UP001054252">
    <property type="component" value="Unassembled WGS sequence"/>
</dbReference>
<accession>A0AAV5MVT2</accession>
<dbReference type="EMBL" id="BPVZ01000719">
    <property type="protein sequence ID" value="GKV52482.1"/>
    <property type="molecule type" value="Genomic_DNA"/>
</dbReference>
<sequence length="92" mass="10054">MVTPWAPRESEPSVNRTAANHVGSIYGTKKALTFRPGCGSGIDPIYPSSNSGYADSCKINYLPYFLSPFLLNSPFSKRKDKKGKPLQANKST</sequence>
<keyword evidence="3" id="KW-1185">Reference proteome</keyword>
<name>A0AAV5MVT2_9ROSI</name>
<reference evidence="2 3" key="1">
    <citation type="journal article" date="2021" name="Commun. Biol.">
        <title>The genome of Shorea leprosula (Dipterocarpaceae) highlights the ecological relevance of drought in aseasonal tropical rainforests.</title>
        <authorList>
            <person name="Ng K.K.S."/>
            <person name="Kobayashi M.J."/>
            <person name="Fawcett J.A."/>
            <person name="Hatakeyama M."/>
            <person name="Paape T."/>
            <person name="Ng C.H."/>
            <person name="Ang C.C."/>
            <person name="Tnah L.H."/>
            <person name="Lee C.T."/>
            <person name="Nishiyama T."/>
            <person name="Sese J."/>
            <person name="O'Brien M.J."/>
            <person name="Copetti D."/>
            <person name="Mohd Noor M.I."/>
            <person name="Ong R.C."/>
            <person name="Putra M."/>
            <person name="Sireger I.Z."/>
            <person name="Indrioko S."/>
            <person name="Kosugi Y."/>
            <person name="Izuno A."/>
            <person name="Isagi Y."/>
            <person name="Lee S.L."/>
            <person name="Shimizu K.K."/>
        </authorList>
    </citation>
    <scope>NUCLEOTIDE SEQUENCE [LARGE SCALE GENOMIC DNA]</scope>
    <source>
        <strain evidence="2">214</strain>
    </source>
</reference>
<dbReference type="AlphaFoldDB" id="A0AAV5MVT2"/>
<comment type="caution">
    <text evidence="2">The sequence shown here is derived from an EMBL/GenBank/DDBJ whole genome shotgun (WGS) entry which is preliminary data.</text>
</comment>